<protein>
    <recommendedName>
        <fullName evidence="1">Peptidase M20 domain-containing protein 2</fullName>
    </recommendedName>
</protein>
<dbReference type="AlphaFoldDB" id="A0A9D9E0D5"/>
<evidence type="ECO:0000313" key="3">
    <source>
        <dbReference type="EMBL" id="MBO8434684.1"/>
    </source>
</evidence>
<dbReference type="Gene3D" id="3.40.630.10">
    <property type="entry name" value="Zn peptidases"/>
    <property type="match status" value="1"/>
</dbReference>
<proteinExistence type="inferred from homology"/>
<name>A0A9D9E0D5_9FIRM</name>
<dbReference type="GO" id="GO:0005737">
    <property type="term" value="C:cytoplasm"/>
    <property type="evidence" value="ECO:0007669"/>
    <property type="project" value="TreeGrafter"/>
</dbReference>
<dbReference type="PANTHER" id="PTHR30575:SF3">
    <property type="entry name" value="PEPTIDASE M20 DIMERISATION DOMAIN-CONTAINING PROTEIN"/>
    <property type="match status" value="1"/>
</dbReference>
<dbReference type="EMBL" id="JADIMX010000096">
    <property type="protein sequence ID" value="MBO8434684.1"/>
    <property type="molecule type" value="Genomic_DNA"/>
</dbReference>
<comment type="caution">
    <text evidence="3">The sequence shown here is derived from an EMBL/GenBank/DDBJ whole genome shotgun (WGS) entry which is preliminary data.</text>
</comment>
<dbReference type="InterPro" id="IPR017144">
    <property type="entry name" value="Xaa-Arg_dipeptidase"/>
</dbReference>
<dbReference type="GO" id="GO:0046657">
    <property type="term" value="P:folic acid catabolic process"/>
    <property type="evidence" value="ECO:0007669"/>
    <property type="project" value="TreeGrafter"/>
</dbReference>
<dbReference type="SUPFAM" id="SSF53187">
    <property type="entry name" value="Zn-dependent exopeptidases"/>
    <property type="match status" value="1"/>
</dbReference>
<gene>
    <name evidence="3" type="ORF">IAC55_05120</name>
</gene>
<evidence type="ECO:0000256" key="1">
    <source>
        <dbReference type="PIRNR" id="PIRNR037226"/>
    </source>
</evidence>
<dbReference type="Pfam" id="PF01546">
    <property type="entry name" value="Peptidase_M20"/>
    <property type="match status" value="1"/>
</dbReference>
<organism evidence="3 4">
    <name type="scientific">Candidatus Fimicola merdigallinarum</name>
    <dbReference type="NCBI Taxonomy" id="2840819"/>
    <lineage>
        <taxon>Bacteria</taxon>
        <taxon>Bacillati</taxon>
        <taxon>Bacillota</taxon>
        <taxon>Clostridia</taxon>
        <taxon>Lachnospirales</taxon>
        <taxon>Lachnospiraceae</taxon>
        <taxon>Lachnospiraceae incertae sedis</taxon>
        <taxon>Candidatus Fimicola</taxon>
    </lineage>
</organism>
<dbReference type="InterPro" id="IPR017439">
    <property type="entry name" value="Amidohydrolase"/>
</dbReference>
<dbReference type="NCBIfam" id="TIGR01891">
    <property type="entry name" value="amidohydrolases"/>
    <property type="match status" value="1"/>
</dbReference>
<evidence type="ECO:0000313" key="4">
    <source>
        <dbReference type="Proteomes" id="UP000823611"/>
    </source>
</evidence>
<reference evidence="3" key="2">
    <citation type="journal article" date="2021" name="PeerJ">
        <title>Extensive microbial diversity within the chicken gut microbiome revealed by metagenomics and culture.</title>
        <authorList>
            <person name="Gilroy R."/>
            <person name="Ravi A."/>
            <person name="Getino M."/>
            <person name="Pursley I."/>
            <person name="Horton D.L."/>
            <person name="Alikhan N.F."/>
            <person name="Baker D."/>
            <person name="Gharbi K."/>
            <person name="Hall N."/>
            <person name="Watson M."/>
            <person name="Adriaenssens E.M."/>
            <person name="Foster-Nyarko E."/>
            <person name="Jarju S."/>
            <person name="Secka A."/>
            <person name="Antonio M."/>
            <person name="Oren A."/>
            <person name="Chaudhuri R.R."/>
            <person name="La Ragione R."/>
            <person name="Hildebrand F."/>
            <person name="Pallen M.J."/>
        </authorList>
    </citation>
    <scope>NUCLEOTIDE SEQUENCE</scope>
    <source>
        <strain evidence="3">F6-4510</strain>
    </source>
</reference>
<dbReference type="InterPro" id="IPR002933">
    <property type="entry name" value="Peptidase_M20"/>
</dbReference>
<feature type="domain" description="Peptidase M20 dimerisation" evidence="2">
    <location>
        <begin position="195"/>
        <end position="290"/>
    </location>
</feature>
<dbReference type="PANTHER" id="PTHR30575">
    <property type="entry name" value="PEPTIDASE M20"/>
    <property type="match status" value="1"/>
</dbReference>
<dbReference type="Gene3D" id="3.30.70.360">
    <property type="match status" value="1"/>
</dbReference>
<dbReference type="GO" id="GO:0016805">
    <property type="term" value="F:dipeptidase activity"/>
    <property type="evidence" value="ECO:0007669"/>
    <property type="project" value="InterPro"/>
</dbReference>
<reference evidence="3" key="1">
    <citation type="submission" date="2020-10" db="EMBL/GenBank/DDBJ databases">
        <authorList>
            <person name="Gilroy R."/>
        </authorList>
    </citation>
    <scope>NUCLEOTIDE SEQUENCE</scope>
    <source>
        <strain evidence="3">F6-4510</strain>
    </source>
</reference>
<dbReference type="Pfam" id="PF07687">
    <property type="entry name" value="M20_dimer"/>
    <property type="match status" value="1"/>
</dbReference>
<dbReference type="InterPro" id="IPR052030">
    <property type="entry name" value="Peptidase_M20/M20A_hydrolases"/>
</dbReference>
<dbReference type="PIRSF" id="PIRSF037226">
    <property type="entry name" value="Amidohydrolase_ACY1L2_prd"/>
    <property type="match status" value="1"/>
</dbReference>
<accession>A0A9D9E0D5</accession>
<sequence length="440" mass="48919">MQKIHNILDKHLDKIIAVAEDIYKNPELGYKEFKTREKVIKVLSEFGIPYKDCAYTGLLAQLDSGKKGPHIALICELDAVPTLNHPFANKEDNAAHTCGHYAQIGVMLSLFIAMKEADLISELCGKVTLVVTPAEEFCDMDYRKKLIEEGKISHPSGKREMISLGVFDDVDIVLSCHTMGLDMERYHAEIGASLNGFIGKRAIFYGKASHAGSNPAGGINALNGANLAMTGINFLRETFREEDAIRVHFVMSEGGQTVNSVPSRTQIEMYVRAKSVDAIFETNRKVERALRGGAYAIGCDLEIQDTPGYFPLHQDENLTDLIKENILKYIDKDKIAQGTHGFASGDMGDISMLLPTVEIGIAGFTGTVHGVDFKTSDYEQAYKVPAHYFADSVIDLLSNDGEKAYRIRKDFKPIMSKEDYLKLIDNLNKTTMYKKENEIV</sequence>
<comment type="similarity">
    <text evidence="1">Belongs to the peptidase M20A family.</text>
</comment>
<dbReference type="GO" id="GO:0071713">
    <property type="term" value="F:para-aminobenzoyl-glutamate hydrolase activity"/>
    <property type="evidence" value="ECO:0007669"/>
    <property type="project" value="TreeGrafter"/>
</dbReference>
<dbReference type="InterPro" id="IPR036264">
    <property type="entry name" value="Bact_exopeptidase_dim_dom"/>
</dbReference>
<dbReference type="InterPro" id="IPR011650">
    <property type="entry name" value="Peptidase_M20_dimer"/>
</dbReference>
<dbReference type="Proteomes" id="UP000823611">
    <property type="component" value="Unassembled WGS sequence"/>
</dbReference>
<dbReference type="SUPFAM" id="SSF55031">
    <property type="entry name" value="Bacterial exopeptidase dimerisation domain"/>
    <property type="match status" value="1"/>
</dbReference>
<evidence type="ECO:0000259" key="2">
    <source>
        <dbReference type="Pfam" id="PF07687"/>
    </source>
</evidence>